<keyword evidence="2" id="KW-0812">Transmembrane</keyword>
<dbReference type="InterPro" id="IPR003399">
    <property type="entry name" value="Mce/MlaD"/>
</dbReference>
<dbReference type="InterPro" id="IPR005693">
    <property type="entry name" value="Mce"/>
</dbReference>
<dbReference type="Pfam" id="PF11887">
    <property type="entry name" value="Mce4_CUP1"/>
    <property type="match status" value="1"/>
</dbReference>
<name>A0ABP5AT59_9ACTN</name>
<keyword evidence="2" id="KW-0472">Membrane</keyword>
<feature type="region of interest" description="Disordered" evidence="1">
    <location>
        <begin position="354"/>
        <end position="387"/>
    </location>
</feature>
<dbReference type="PANTHER" id="PTHR33371">
    <property type="entry name" value="INTERMEMBRANE PHOSPHOLIPID TRANSPORT SYSTEM BINDING PROTEIN MLAD-RELATED"/>
    <property type="match status" value="1"/>
</dbReference>
<organism evidence="5 6">
    <name type="scientific">Nocardioides lentus</name>
    <dbReference type="NCBI Taxonomy" id="338077"/>
    <lineage>
        <taxon>Bacteria</taxon>
        <taxon>Bacillati</taxon>
        <taxon>Actinomycetota</taxon>
        <taxon>Actinomycetes</taxon>
        <taxon>Propionibacteriales</taxon>
        <taxon>Nocardioidaceae</taxon>
        <taxon>Nocardioides</taxon>
    </lineage>
</organism>
<evidence type="ECO:0000313" key="5">
    <source>
        <dbReference type="EMBL" id="GAA1921907.1"/>
    </source>
</evidence>
<dbReference type="Pfam" id="PF02470">
    <property type="entry name" value="MlaD"/>
    <property type="match status" value="1"/>
</dbReference>
<accession>A0ABP5AT59</accession>
<evidence type="ECO:0000259" key="4">
    <source>
        <dbReference type="Pfam" id="PF11887"/>
    </source>
</evidence>
<evidence type="ECO:0000259" key="3">
    <source>
        <dbReference type="Pfam" id="PF02470"/>
    </source>
</evidence>
<evidence type="ECO:0000256" key="1">
    <source>
        <dbReference type="SAM" id="MobiDB-lite"/>
    </source>
</evidence>
<protein>
    <submittedName>
        <fullName evidence="5">MCE family protein</fullName>
    </submittedName>
</protein>
<gene>
    <name evidence="5" type="ORF">GCM10009737_24210</name>
</gene>
<reference evidence="6" key="1">
    <citation type="journal article" date="2019" name="Int. J. Syst. Evol. Microbiol.">
        <title>The Global Catalogue of Microorganisms (GCM) 10K type strain sequencing project: providing services to taxonomists for standard genome sequencing and annotation.</title>
        <authorList>
            <consortium name="The Broad Institute Genomics Platform"/>
            <consortium name="The Broad Institute Genome Sequencing Center for Infectious Disease"/>
            <person name="Wu L."/>
            <person name="Ma J."/>
        </authorList>
    </citation>
    <scope>NUCLEOTIDE SEQUENCE [LARGE SCALE GENOMIC DNA]</scope>
    <source>
        <strain evidence="6">JCM 14046</strain>
    </source>
</reference>
<keyword evidence="2" id="KW-1133">Transmembrane helix</keyword>
<feature type="domain" description="Mammalian cell entry C-terminal" evidence="4">
    <location>
        <begin position="120"/>
        <end position="334"/>
    </location>
</feature>
<evidence type="ECO:0000313" key="6">
    <source>
        <dbReference type="Proteomes" id="UP001501612"/>
    </source>
</evidence>
<proteinExistence type="predicted"/>
<feature type="domain" description="Mce/MlaD" evidence="3">
    <location>
        <begin position="38"/>
        <end position="113"/>
    </location>
</feature>
<dbReference type="Proteomes" id="UP001501612">
    <property type="component" value="Unassembled WGS sequence"/>
</dbReference>
<dbReference type="RefSeq" id="WP_344007520.1">
    <property type="nucleotide sequence ID" value="NZ_BAAAMY010000005.1"/>
</dbReference>
<dbReference type="NCBIfam" id="TIGR00996">
    <property type="entry name" value="Mtu_fam_mce"/>
    <property type="match status" value="1"/>
</dbReference>
<dbReference type="EMBL" id="BAAAMY010000005">
    <property type="protein sequence ID" value="GAA1921907.1"/>
    <property type="molecule type" value="Genomic_DNA"/>
</dbReference>
<feature type="transmembrane region" description="Helical" evidence="2">
    <location>
        <begin position="12"/>
        <end position="29"/>
    </location>
</feature>
<dbReference type="InterPro" id="IPR024516">
    <property type="entry name" value="Mce_C"/>
</dbReference>
<dbReference type="PANTHER" id="PTHR33371:SF19">
    <property type="entry name" value="MCE-FAMILY PROTEIN MCE4A"/>
    <property type="match status" value="1"/>
</dbReference>
<evidence type="ECO:0000256" key="2">
    <source>
        <dbReference type="SAM" id="Phobius"/>
    </source>
</evidence>
<comment type="caution">
    <text evidence="5">The sequence shown here is derived from an EMBL/GenBank/DDBJ whole genome shotgun (WGS) entry which is preliminary data.</text>
</comment>
<sequence>MNVLRWHKTLGIIFLVMLVLGVYLTYAIFTQKFTDFREVTLETSKIGLQLPQRADVKIRGMIVGEVREIDVTEDGARLTLGLYADKLEDIPADVTGSIIPKTLFGQKEVDLVAPPNGTDEPIAEGAVIDRTVVATEVEEVLSDLEPLLTAVQPGDLNMTLNALVTALEGRGDRLGDNIERLNSYLGKLNPELPALMEDLRLTAEVSDVYNDVIPELSSILRNSVTTLGTLEGREQRLSALLGDVSQLSGTAQTFLEDNGDNLIRLSELGPQQLSVLARYAPEYPCLLGGIVGAGADQGEAFRDFTLHINLELLPQQPRSYTPDEVPQLGADNGPYCGELPNPSYNQGNKFTDIPDFDDGVNDATLRSPGNQRPAPGSAVDGPAAEGLPRYSSNGAGFVGGPDEAALMRSMLAPAMGVAADEVPDLGPLLLGPMARGAEVELR</sequence>
<dbReference type="InterPro" id="IPR052336">
    <property type="entry name" value="MlaD_Phospholipid_Transporter"/>
</dbReference>
<keyword evidence="6" id="KW-1185">Reference proteome</keyword>